<keyword evidence="3" id="KW-1185">Reference proteome</keyword>
<accession>D0LWM8</accession>
<feature type="transmembrane region" description="Helical" evidence="1">
    <location>
        <begin position="108"/>
        <end position="127"/>
    </location>
</feature>
<dbReference type="OrthoDB" id="9810382at2"/>
<feature type="transmembrane region" description="Helical" evidence="1">
    <location>
        <begin position="139"/>
        <end position="159"/>
    </location>
</feature>
<protein>
    <submittedName>
        <fullName evidence="2">Uncharacterized protein</fullName>
    </submittedName>
</protein>
<reference evidence="2 3" key="1">
    <citation type="journal article" date="2010" name="Stand. Genomic Sci.">
        <title>Complete genome sequence of Haliangium ochraceum type strain (SMP-2).</title>
        <authorList>
            <consortium name="US DOE Joint Genome Institute (JGI-PGF)"/>
            <person name="Ivanova N."/>
            <person name="Daum C."/>
            <person name="Lang E."/>
            <person name="Abt B."/>
            <person name="Kopitz M."/>
            <person name="Saunders E."/>
            <person name="Lapidus A."/>
            <person name="Lucas S."/>
            <person name="Glavina Del Rio T."/>
            <person name="Nolan M."/>
            <person name="Tice H."/>
            <person name="Copeland A."/>
            <person name="Cheng J.F."/>
            <person name="Chen F."/>
            <person name="Bruce D."/>
            <person name="Goodwin L."/>
            <person name="Pitluck S."/>
            <person name="Mavromatis K."/>
            <person name="Pati A."/>
            <person name="Mikhailova N."/>
            <person name="Chen A."/>
            <person name="Palaniappan K."/>
            <person name="Land M."/>
            <person name="Hauser L."/>
            <person name="Chang Y.J."/>
            <person name="Jeffries C.D."/>
            <person name="Detter J.C."/>
            <person name="Brettin T."/>
            <person name="Rohde M."/>
            <person name="Goker M."/>
            <person name="Bristow J."/>
            <person name="Markowitz V."/>
            <person name="Eisen J.A."/>
            <person name="Hugenholtz P."/>
            <person name="Kyrpides N.C."/>
            <person name="Klenk H.P."/>
        </authorList>
    </citation>
    <scope>NUCLEOTIDE SEQUENCE [LARGE SCALE GENOMIC DNA]</scope>
    <source>
        <strain evidence="3">DSM 14365 / CIP 107738 / JCM 11303 / AJ 13395 / SMP-2</strain>
    </source>
</reference>
<evidence type="ECO:0000313" key="2">
    <source>
        <dbReference type="EMBL" id="ACY17678.1"/>
    </source>
</evidence>
<dbReference type="Proteomes" id="UP000001880">
    <property type="component" value="Chromosome"/>
</dbReference>
<name>D0LWM8_HALO1</name>
<dbReference type="EMBL" id="CP001804">
    <property type="protein sequence ID" value="ACY17678.1"/>
    <property type="molecule type" value="Genomic_DNA"/>
</dbReference>
<feature type="transmembrane region" description="Helical" evidence="1">
    <location>
        <begin position="276"/>
        <end position="297"/>
    </location>
</feature>
<dbReference type="AlphaFoldDB" id="D0LWM8"/>
<feature type="transmembrane region" description="Helical" evidence="1">
    <location>
        <begin position="69"/>
        <end position="96"/>
    </location>
</feature>
<keyword evidence="1" id="KW-0472">Membrane</keyword>
<dbReference type="RefSeq" id="WP_012830270.1">
    <property type="nucleotide sequence ID" value="NC_013440.1"/>
</dbReference>
<feature type="transmembrane region" description="Helical" evidence="1">
    <location>
        <begin position="352"/>
        <end position="374"/>
    </location>
</feature>
<proteinExistence type="predicted"/>
<dbReference type="KEGG" id="hoh:Hoch_5190"/>
<feature type="transmembrane region" description="Helical" evidence="1">
    <location>
        <begin position="192"/>
        <end position="212"/>
    </location>
</feature>
<feature type="transmembrane region" description="Helical" evidence="1">
    <location>
        <begin position="29"/>
        <end position="57"/>
    </location>
</feature>
<dbReference type="eggNOG" id="COG1271">
    <property type="taxonomic scope" value="Bacteria"/>
</dbReference>
<evidence type="ECO:0000313" key="3">
    <source>
        <dbReference type="Proteomes" id="UP000001880"/>
    </source>
</evidence>
<feature type="transmembrane region" description="Helical" evidence="1">
    <location>
        <begin position="241"/>
        <end position="264"/>
    </location>
</feature>
<organism evidence="2 3">
    <name type="scientific">Haliangium ochraceum (strain DSM 14365 / JCM 11303 / SMP-2)</name>
    <dbReference type="NCBI Taxonomy" id="502025"/>
    <lineage>
        <taxon>Bacteria</taxon>
        <taxon>Pseudomonadati</taxon>
        <taxon>Myxococcota</taxon>
        <taxon>Polyangia</taxon>
        <taxon>Haliangiales</taxon>
        <taxon>Kofleriaceae</taxon>
        <taxon>Haliangium</taxon>
    </lineage>
</organism>
<gene>
    <name evidence="2" type="ordered locus">Hoch_5190</name>
</gene>
<dbReference type="HOGENOM" id="CLU_684702_0_0_7"/>
<sequence>MTPASLTVAAQGVAGFGDLPAPSLMYLGLYLGTLCLHAVLAGYVLAGSGYIAAATVFGGQSSEDPLKRVLVDWLPFSLGVAITMGVAPLLFIQILYKENFYTANLLLFHHWMIMVPVLIVGFYLLYLNKTERVASWGRGARSLVALGAFVCFGFAAWSWTGNHLIALERARWAALYAAGGAPAPTLAMLLRLGLWLGGSLPVMAAIAGWQLARAQPGAKHQPANDDAGPLSATVTRARARLAILALAGIGAAAAAAIAYTGQLAESARAALAQTPSALGVAALGTLMQIAAWIWLLRGSARARVSWSRPALAAVALGTALTVLGVAAARELVRMAHIDTGALLETHARVAEAGGIVAFFVFLLLNGGLIAWTLVALRRALRSRAVADANADANRGADAAQTP</sequence>
<feature type="transmembrane region" description="Helical" evidence="1">
    <location>
        <begin position="309"/>
        <end position="332"/>
    </location>
</feature>
<keyword evidence="1" id="KW-1133">Transmembrane helix</keyword>
<dbReference type="STRING" id="502025.Hoch_5190"/>
<keyword evidence="1" id="KW-0812">Transmembrane</keyword>
<evidence type="ECO:0000256" key="1">
    <source>
        <dbReference type="SAM" id="Phobius"/>
    </source>
</evidence>